<reference evidence="12" key="1">
    <citation type="journal article" date="2019" name="Int. J. Syst. Evol. Microbiol.">
        <title>Halobacteriovorax valvorus sp. nov., a novel prokaryotic predator isolated from coastal seawater of China.</title>
        <authorList>
            <person name="Chen M.-X."/>
        </authorList>
    </citation>
    <scope>NUCLEOTIDE SEQUENCE [LARGE SCALE GENOMIC DNA]</scope>
    <source>
        <strain evidence="12">BL9</strain>
    </source>
</reference>
<dbReference type="EMBL" id="QDKL01000003">
    <property type="protein sequence ID" value="RZF20676.1"/>
    <property type="molecule type" value="Genomic_DNA"/>
</dbReference>
<name>A0ABY0ICL0_9BACT</name>
<feature type="signal peptide" evidence="9">
    <location>
        <begin position="1"/>
        <end position="18"/>
    </location>
</feature>
<evidence type="ECO:0000313" key="11">
    <source>
        <dbReference type="EMBL" id="RZF20676.1"/>
    </source>
</evidence>
<feature type="domain" description="Peptidase M14" evidence="10">
    <location>
        <begin position="95"/>
        <end position="380"/>
    </location>
</feature>
<accession>A0ABY0ICL0</accession>
<dbReference type="Gene3D" id="3.40.630.10">
    <property type="entry name" value="Zn peptidases"/>
    <property type="match status" value="1"/>
</dbReference>
<keyword evidence="9" id="KW-0732">Signal</keyword>
<dbReference type="CDD" id="cd03859">
    <property type="entry name" value="M14_CPT"/>
    <property type="match status" value="1"/>
</dbReference>
<dbReference type="PANTHER" id="PTHR11705:SF143">
    <property type="entry name" value="SLL0236 PROTEIN"/>
    <property type="match status" value="1"/>
</dbReference>
<dbReference type="PANTHER" id="PTHR11705">
    <property type="entry name" value="PROTEASE FAMILY M14 CARBOXYPEPTIDASE A,B"/>
    <property type="match status" value="1"/>
</dbReference>
<comment type="cofactor">
    <cofactor evidence="1">
        <name>Zn(2+)</name>
        <dbReference type="ChEBI" id="CHEBI:29105"/>
    </cofactor>
</comment>
<organism evidence="11 12">
    <name type="scientific">Halobacteriovorax vibrionivorans</name>
    <dbReference type="NCBI Taxonomy" id="2152716"/>
    <lineage>
        <taxon>Bacteria</taxon>
        <taxon>Pseudomonadati</taxon>
        <taxon>Bdellovibrionota</taxon>
        <taxon>Bacteriovoracia</taxon>
        <taxon>Bacteriovoracales</taxon>
        <taxon>Halobacteriovoraceae</taxon>
        <taxon>Halobacteriovorax</taxon>
    </lineage>
</organism>
<evidence type="ECO:0000256" key="5">
    <source>
        <dbReference type="ARBA" id="ARBA00022801"/>
    </source>
</evidence>
<dbReference type="Pfam" id="PF00246">
    <property type="entry name" value="Peptidase_M14"/>
    <property type="match status" value="1"/>
</dbReference>
<dbReference type="InterPro" id="IPR000834">
    <property type="entry name" value="Peptidase_M14"/>
</dbReference>
<evidence type="ECO:0000256" key="6">
    <source>
        <dbReference type="ARBA" id="ARBA00022833"/>
    </source>
</evidence>
<proteinExistence type="inferred from homology"/>
<comment type="similarity">
    <text evidence="2 8">Belongs to the peptidase M14 family.</text>
</comment>
<keyword evidence="5" id="KW-0378">Hydrolase</keyword>
<evidence type="ECO:0000256" key="4">
    <source>
        <dbReference type="ARBA" id="ARBA00022723"/>
    </source>
</evidence>
<keyword evidence="3" id="KW-0645">Protease</keyword>
<dbReference type="PROSITE" id="PS00132">
    <property type="entry name" value="CARBOXYPEPT_ZN_1"/>
    <property type="match status" value="1"/>
</dbReference>
<sequence length="433" mass="49397">MKKLILAAWMLSQVTSYAHSSSTKASKVLTINAKSNYAKTLKSLQENGFDVLGVDIKNELIDVALTKDEFIEFKKYNFKINESRNDLLTSSIDERYLNSVEVEALMTEYAEKYPAIAKKIKIGETLEGRSIYAMKISDNVDEDEVSEPSVLFNGMHHSREIMTAEVTTDIIKELLTKYNKDQKITHWVDSNEIYVLPIVNIDGNIKVWEGENMWRKNARGGYGVDINRNYPTNWNACRGSSGWKFSQTYRGSEAASEPETNVLMNFVSQIKPVFNISYHAYSELVIYPYGCRGQRTLNREVVEGIGKELGRVLNYTPGTAWETLYSVDGSDIDWMYEEEQVIPYVIEVSPRSDGFQPSYDKRDPTVAHNRLGWQLLLDRLDGPMVRGINKNATTIKVENEDFSTEYRINPDGSYFIVLPEGSKASDFKLSFKK</sequence>
<dbReference type="PROSITE" id="PS52035">
    <property type="entry name" value="PEPTIDASE_M14"/>
    <property type="match status" value="1"/>
</dbReference>
<dbReference type="Proteomes" id="UP000443582">
    <property type="component" value="Unassembled WGS sequence"/>
</dbReference>
<gene>
    <name evidence="11" type="ORF">DAY19_11870</name>
</gene>
<dbReference type="PROSITE" id="PS00133">
    <property type="entry name" value="CARBOXYPEPT_ZN_2"/>
    <property type="match status" value="1"/>
</dbReference>
<dbReference type="InterPro" id="IPR057247">
    <property type="entry name" value="CARBOXYPEPT_ZN_2"/>
</dbReference>
<dbReference type="SUPFAM" id="SSF53187">
    <property type="entry name" value="Zn-dependent exopeptidases"/>
    <property type="match status" value="1"/>
</dbReference>
<dbReference type="InterPro" id="IPR057246">
    <property type="entry name" value="CARBOXYPEPT_ZN_1"/>
</dbReference>
<evidence type="ECO:0000256" key="8">
    <source>
        <dbReference type="PROSITE-ProRule" id="PRU01379"/>
    </source>
</evidence>
<evidence type="ECO:0000313" key="12">
    <source>
        <dbReference type="Proteomes" id="UP000443582"/>
    </source>
</evidence>
<evidence type="ECO:0000256" key="1">
    <source>
        <dbReference type="ARBA" id="ARBA00001947"/>
    </source>
</evidence>
<dbReference type="InterPro" id="IPR033810">
    <property type="entry name" value="Carboxypeptidase_T"/>
</dbReference>
<dbReference type="SMART" id="SM00631">
    <property type="entry name" value="Zn_pept"/>
    <property type="match status" value="1"/>
</dbReference>
<keyword evidence="6" id="KW-0862">Zinc</keyword>
<comment type="caution">
    <text evidence="11">The sequence shown here is derived from an EMBL/GenBank/DDBJ whole genome shotgun (WGS) entry which is preliminary data.</text>
</comment>
<dbReference type="PRINTS" id="PR00765">
    <property type="entry name" value="CRBOXYPTASEA"/>
</dbReference>
<feature type="chain" id="PRO_5047546713" description="Peptidase M14 domain-containing protein" evidence="9">
    <location>
        <begin position="19"/>
        <end position="433"/>
    </location>
</feature>
<evidence type="ECO:0000256" key="3">
    <source>
        <dbReference type="ARBA" id="ARBA00022670"/>
    </source>
</evidence>
<evidence type="ECO:0000256" key="7">
    <source>
        <dbReference type="ARBA" id="ARBA00023049"/>
    </source>
</evidence>
<keyword evidence="4" id="KW-0479">Metal-binding</keyword>
<dbReference type="RefSeq" id="WP_115362735.1">
    <property type="nucleotide sequence ID" value="NZ_QDKL01000003.1"/>
</dbReference>
<feature type="active site" description="Proton donor/acceptor" evidence="8">
    <location>
        <position position="347"/>
    </location>
</feature>
<evidence type="ECO:0000256" key="2">
    <source>
        <dbReference type="ARBA" id="ARBA00005988"/>
    </source>
</evidence>
<evidence type="ECO:0000256" key="9">
    <source>
        <dbReference type="SAM" id="SignalP"/>
    </source>
</evidence>
<protein>
    <recommendedName>
        <fullName evidence="10">Peptidase M14 domain-containing protein</fullName>
    </recommendedName>
</protein>
<keyword evidence="7" id="KW-0482">Metalloprotease</keyword>
<evidence type="ECO:0000259" key="10">
    <source>
        <dbReference type="PROSITE" id="PS52035"/>
    </source>
</evidence>
<keyword evidence="12" id="KW-1185">Reference proteome</keyword>